<name>A0A0A9ATJ1_ARUDO</name>
<reference evidence="1" key="2">
    <citation type="journal article" date="2015" name="Data Brief">
        <title>Shoot transcriptome of the giant reed, Arundo donax.</title>
        <authorList>
            <person name="Barrero R.A."/>
            <person name="Guerrero F.D."/>
            <person name="Moolhuijzen P."/>
            <person name="Goolsby J.A."/>
            <person name="Tidwell J."/>
            <person name="Bellgard S.E."/>
            <person name="Bellgard M.I."/>
        </authorList>
    </citation>
    <scope>NUCLEOTIDE SEQUENCE</scope>
    <source>
        <tissue evidence="1">Shoot tissue taken approximately 20 cm above the soil surface</tissue>
    </source>
</reference>
<evidence type="ECO:0000313" key="1">
    <source>
        <dbReference type="EMBL" id="JAD50417.1"/>
    </source>
</evidence>
<sequence>MSESSSSASLMFPSPVVR</sequence>
<dbReference type="AlphaFoldDB" id="A0A0A9ATJ1"/>
<proteinExistence type="predicted"/>
<reference evidence="1" key="1">
    <citation type="submission" date="2014-09" db="EMBL/GenBank/DDBJ databases">
        <authorList>
            <person name="Magalhaes I.L.F."/>
            <person name="Oliveira U."/>
            <person name="Santos F.R."/>
            <person name="Vidigal T.H.D.A."/>
            <person name="Brescovit A.D."/>
            <person name="Santos A.J."/>
        </authorList>
    </citation>
    <scope>NUCLEOTIDE SEQUENCE</scope>
    <source>
        <tissue evidence="1">Shoot tissue taken approximately 20 cm above the soil surface</tissue>
    </source>
</reference>
<organism evidence="1">
    <name type="scientific">Arundo donax</name>
    <name type="common">Giant reed</name>
    <name type="synonym">Donax arundinaceus</name>
    <dbReference type="NCBI Taxonomy" id="35708"/>
    <lineage>
        <taxon>Eukaryota</taxon>
        <taxon>Viridiplantae</taxon>
        <taxon>Streptophyta</taxon>
        <taxon>Embryophyta</taxon>
        <taxon>Tracheophyta</taxon>
        <taxon>Spermatophyta</taxon>
        <taxon>Magnoliopsida</taxon>
        <taxon>Liliopsida</taxon>
        <taxon>Poales</taxon>
        <taxon>Poaceae</taxon>
        <taxon>PACMAD clade</taxon>
        <taxon>Arundinoideae</taxon>
        <taxon>Arundineae</taxon>
        <taxon>Arundo</taxon>
    </lineage>
</organism>
<accession>A0A0A9ATJ1</accession>
<protein>
    <submittedName>
        <fullName evidence="1">Uncharacterized protein</fullName>
    </submittedName>
</protein>
<dbReference type="EMBL" id="GBRH01247478">
    <property type="protein sequence ID" value="JAD50417.1"/>
    <property type="molecule type" value="Transcribed_RNA"/>
</dbReference>